<accession>A0A7N2MTH8</accession>
<proteinExistence type="predicted"/>
<dbReference type="RefSeq" id="XP_030940976.1">
    <property type="nucleotide sequence ID" value="XM_031085116.1"/>
</dbReference>
<dbReference type="Gramene" id="QL10p062985:mrna">
    <property type="protein sequence ID" value="QL10p062985:mrna"/>
    <property type="gene ID" value="QL10p062985"/>
</dbReference>
<dbReference type="Gramene" id="QL10p062138:mrna">
    <property type="protein sequence ID" value="QL10p062138:mrna"/>
    <property type="gene ID" value="QL10p062138"/>
</dbReference>
<gene>
    <name evidence="9" type="primary">LOC115965822</name>
</gene>
<dbReference type="GO" id="GO:0003677">
    <property type="term" value="F:DNA binding"/>
    <property type="evidence" value="ECO:0007669"/>
    <property type="project" value="InterPro"/>
</dbReference>
<keyword evidence="10" id="KW-1185">Reference proteome</keyword>
<dbReference type="Pfam" id="PF13966">
    <property type="entry name" value="zf-RVT"/>
    <property type="match status" value="1"/>
</dbReference>
<evidence type="ECO:0000256" key="6">
    <source>
        <dbReference type="ARBA" id="ARBA00022833"/>
    </source>
</evidence>
<dbReference type="Pfam" id="PF18052">
    <property type="entry name" value="Rx_N"/>
    <property type="match status" value="1"/>
</dbReference>
<evidence type="ECO:0000256" key="7">
    <source>
        <dbReference type="PROSITE-ProRule" id="PRU00027"/>
    </source>
</evidence>
<keyword evidence="1" id="KW-0479">Metal-binding</keyword>
<organism evidence="9 10">
    <name type="scientific">Quercus lobata</name>
    <name type="common">Valley oak</name>
    <dbReference type="NCBI Taxonomy" id="97700"/>
    <lineage>
        <taxon>Eukaryota</taxon>
        <taxon>Viridiplantae</taxon>
        <taxon>Streptophyta</taxon>
        <taxon>Embryophyta</taxon>
        <taxon>Tracheophyta</taxon>
        <taxon>Spermatophyta</taxon>
        <taxon>Magnoliopsida</taxon>
        <taxon>eudicotyledons</taxon>
        <taxon>Gunneridae</taxon>
        <taxon>Pentapetalae</taxon>
        <taxon>rosids</taxon>
        <taxon>fabids</taxon>
        <taxon>Fagales</taxon>
        <taxon>Fagaceae</taxon>
        <taxon>Quercus</taxon>
    </lineage>
</organism>
<evidence type="ECO:0000256" key="2">
    <source>
        <dbReference type="ARBA" id="ARBA00022737"/>
    </source>
</evidence>
<dbReference type="Gene3D" id="1.20.5.4130">
    <property type="match status" value="1"/>
</dbReference>
<feature type="domain" description="BED-type" evidence="8">
    <location>
        <begin position="3"/>
        <end position="57"/>
    </location>
</feature>
<keyword evidence="3" id="KW-0547">Nucleotide-binding</keyword>
<dbReference type="InterPro" id="IPR041118">
    <property type="entry name" value="Rx_N"/>
</dbReference>
<keyword evidence="2" id="KW-0677">Repeat</keyword>
<keyword evidence="5" id="KW-0611">Plant defense</keyword>
<dbReference type="KEGG" id="qlo:115965434"/>
<evidence type="ECO:0000256" key="4">
    <source>
        <dbReference type="ARBA" id="ARBA00022771"/>
    </source>
</evidence>
<evidence type="ECO:0000256" key="1">
    <source>
        <dbReference type="ARBA" id="ARBA00022723"/>
    </source>
</evidence>
<dbReference type="GeneID" id="115965822"/>
<evidence type="ECO:0000256" key="5">
    <source>
        <dbReference type="ARBA" id="ARBA00022821"/>
    </source>
</evidence>
<evidence type="ECO:0000259" key="8">
    <source>
        <dbReference type="PROSITE" id="PS50808"/>
    </source>
</evidence>
<name>A0A7N2MTH8_QUELO</name>
<dbReference type="EnsemblPlants" id="QL10p062985:mrna">
    <property type="protein sequence ID" value="QL10p062985:mrna"/>
    <property type="gene ID" value="QL10p062985"/>
</dbReference>
<dbReference type="EMBL" id="LRBV02000010">
    <property type="status" value="NOT_ANNOTATED_CDS"/>
    <property type="molecule type" value="Genomic_DNA"/>
</dbReference>
<keyword evidence="6" id="KW-0862">Zinc</keyword>
<dbReference type="PANTHER" id="PTHR46951:SF2">
    <property type="entry name" value="BED-TYPE DOMAIN-CONTAINING PROTEIN"/>
    <property type="match status" value="1"/>
</dbReference>
<evidence type="ECO:0000313" key="10">
    <source>
        <dbReference type="Proteomes" id="UP000594261"/>
    </source>
</evidence>
<reference evidence="9 10" key="1">
    <citation type="journal article" date="2016" name="G3 (Bethesda)">
        <title>First Draft Assembly and Annotation of the Genome of a California Endemic Oak Quercus lobata Nee (Fagaceae).</title>
        <authorList>
            <person name="Sork V.L."/>
            <person name="Fitz-Gibbon S.T."/>
            <person name="Puiu D."/>
            <person name="Crepeau M."/>
            <person name="Gugger P.F."/>
            <person name="Sherman R."/>
            <person name="Stevens K."/>
            <person name="Langley C.H."/>
            <person name="Pellegrini M."/>
            <person name="Salzberg S.L."/>
        </authorList>
    </citation>
    <scope>NUCLEOTIDE SEQUENCE [LARGE SCALE GENOMIC DNA]</scope>
    <source>
        <strain evidence="9 10">cv. SW786</strain>
    </source>
</reference>
<dbReference type="GO" id="GO:0000166">
    <property type="term" value="F:nucleotide binding"/>
    <property type="evidence" value="ECO:0007669"/>
    <property type="project" value="UniProtKB-KW"/>
</dbReference>
<dbReference type="InterPro" id="IPR026960">
    <property type="entry name" value="RVT-Znf"/>
</dbReference>
<dbReference type="GO" id="GO:0008270">
    <property type="term" value="F:zinc ion binding"/>
    <property type="evidence" value="ECO:0007669"/>
    <property type="project" value="UniProtKB-KW"/>
</dbReference>
<dbReference type="KEGG" id="qlo:115965822"/>
<dbReference type="GO" id="GO:0006952">
    <property type="term" value="P:defense response"/>
    <property type="evidence" value="ECO:0007669"/>
    <property type="project" value="UniProtKB-KW"/>
</dbReference>
<dbReference type="Proteomes" id="UP000594261">
    <property type="component" value="Chromosome 10"/>
</dbReference>
<protein>
    <recommendedName>
        <fullName evidence="8">BED-type domain-containing protein</fullName>
    </recommendedName>
</protein>
<evidence type="ECO:0000313" key="9">
    <source>
        <dbReference type="EnsemblPlants" id="QL10p062985:mrna"/>
    </source>
</evidence>
<dbReference type="OrthoDB" id="1697430at2759"/>
<dbReference type="EnsemblPlants" id="QL10p062138:mrna">
    <property type="protein sequence ID" value="QL10p062138:mrna"/>
    <property type="gene ID" value="QL10p062138"/>
</dbReference>
<dbReference type="PROSITE" id="PS50808">
    <property type="entry name" value="ZF_BED"/>
    <property type="match status" value="2"/>
</dbReference>
<sequence>MGRKRDRFWEFAEELNGRFKCKFCELVFAGGASRIKCHLAGAKGHDISICTKVPKAVQEEASLAIGMPNKKLKGASTSNEDKEREIKLLEGKRNMGRKRDRFWEFAEEINGRFKCKFCELDFAGGASRIKSHLAGVKGHAISICTKVPKEVQEEASLAVGMPNKKLKGASTSNEDMEREIKPTSISKDDMFSGVFEKRKAEEILLGVFVEVLLARLRSMVIEQHVSFELGFMEGLIDLLMLLTQIQLVLNDAEKRQASDDFVRSWLAELRPVAYDIDNVLGKFGYNILQLKVLNYSSPSKDNINMANKIKTINESLKRLKGDIASYQAAFENSIPVISWEMDPVLDEEKLWKMYWAWNEPPKVKTFIWRACSNMLPTRMNLQQQKVQVDQRCELCCQQPETCAHFLWECPFARNVWAMMRGRVQKCSNGVQDFFQLFRIGGDKRSKGELEQWAVLSWAIWNARNKLYFEKVQTHPKLIMEGA</sequence>
<feature type="domain" description="BED-type" evidence="8">
    <location>
        <begin position="97"/>
        <end position="151"/>
    </location>
</feature>
<dbReference type="PANTHER" id="PTHR46951">
    <property type="entry name" value="BED-TYPE DOMAIN-CONTAINING PROTEIN"/>
    <property type="match status" value="1"/>
</dbReference>
<dbReference type="AlphaFoldDB" id="A0A7N2MTH8"/>
<dbReference type="InterPro" id="IPR003656">
    <property type="entry name" value="Znf_BED"/>
</dbReference>
<evidence type="ECO:0000256" key="3">
    <source>
        <dbReference type="ARBA" id="ARBA00022741"/>
    </source>
</evidence>
<keyword evidence="4 7" id="KW-0863">Zinc-finger</keyword>
<reference evidence="9" key="2">
    <citation type="submission" date="2021-01" db="UniProtKB">
        <authorList>
            <consortium name="EnsemblPlants"/>
        </authorList>
    </citation>
    <scope>IDENTIFICATION</scope>
</reference>